<accession>A0ABN0XWC7</accession>
<keyword evidence="4" id="KW-1185">Reference proteome</keyword>
<proteinExistence type="predicted"/>
<dbReference type="Gene3D" id="2.60.40.380">
    <property type="entry name" value="Purple acid phosphatase-like, N-terminal"/>
    <property type="match status" value="1"/>
</dbReference>
<evidence type="ECO:0000313" key="3">
    <source>
        <dbReference type="EMBL" id="GAA0374844.1"/>
    </source>
</evidence>
<dbReference type="InterPro" id="IPR013783">
    <property type="entry name" value="Ig-like_fold"/>
</dbReference>
<dbReference type="Proteomes" id="UP001501757">
    <property type="component" value="Unassembled WGS sequence"/>
</dbReference>
<dbReference type="InterPro" id="IPR004843">
    <property type="entry name" value="Calcineurin-like_PHP"/>
</dbReference>
<dbReference type="InterPro" id="IPR036439">
    <property type="entry name" value="Dockerin_dom_sf"/>
</dbReference>
<dbReference type="Gene3D" id="3.60.21.10">
    <property type="match status" value="1"/>
</dbReference>
<dbReference type="InterPro" id="IPR003961">
    <property type="entry name" value="FN3_dom"/>
</dbReference>
<dbReference type="SUPFAM" id="SSF49363">
    <property type="entry name" value="Purple acid phosphatase, N-terminal domain"/>
    <property type="match status" value="1"/>
</dbReference>
<reference evidence="3 4" key="1">
    <citation type="journal article" date="2019" name="Int. J. Syst. Evol. Microbiol.">
        <title>The Global Catalogue of Microorganisms (GCM) 10K type strain sequencing project: providing services to taxonomists for standard genome sequencing and annotation.</title>
        <authorList>
            <consortium name="The Broad Institute Genomics Platform"/>
            <consortium name="The Broad Institute Genome Sequencing Center for Infectious Disease"/>
            <person name="Wu L."/>
            <person name="Ma J."/>
        </authorList>
    </citation>
    <scope>NUCLEOTIDE SEQUENCE [LARGE SCALE GENOMIC DNA]</scope>
    <source>
        <strain evidence="3 4">JCM 13378</strain>
    </source>
</reference>
<evidence type="ECO:0000313" key="4">
    <source>
        <dbReference type="Proteomes" id="UP001501757"/>
    </source>
</evidence>
<dbReference type="SUPFAM" id="SSF63446">
    <property type="entry name" value="Type I dockerin domain"/>
    <property type="match status" value="1"/>
</dbReference>
<gene>
    <name evidence="3" type="ORF">GCM10009092_43850</name>
</gene>
<evidence type="ECO:0000256" key="1">
    <source>
        <dbReference type="ARBA" id="ARBA00022729"/>
    </source>
</evidence>
<comment type="caution">
    <text evidence="3">The sequence shown here is derived from an EMBL/GenBank/DDBJ whole genome shotgun (WGS) entry which is preliminary data.</text>
</comment>
<dbReference type="PROSITE" id="PS50853">
    <property type="entry name" value="FN3"/>
    <property type="match status" value="1"/>
</dbReference>
<dbReference type="Pfam" id="PF16656">
    <property type="entry name" value="Pur_ac_phosph_N"/>
    <property type="match status" value="1"/>
</dbReference>
<evidence type="ECO:0000259" key="2">
    <source>
        <dbReference type="PROSITE" id="PS50853"/>
    </source>
</evidence>
<protein>
    <recommendedName>
        <fullName evidence="2">Fibronectin type-III domain-containing protein</fullName>
    </recommendedName>
</protein>
<dbReference type="EMBL" id="BAAAEI010000031">
    <property type="protein sequence ID" value="GAA0374844.1"/>
    <property type="molecule type" value="Genomic_DNA"/>
</dbReference>
<dbReference type="InterPro" id="IPR015914">
    <property type="entry name" value="PAPs_N"/>
</dbReference>
<feature type="domain" description="Fibronectin type-III" evidence="2">
    <location>
        <begin position="30"/>
        <end position="121"/>
    </location>
</feature>
<dbReference type="CDD" id="cd00063">
    <property type="entry name" value="FN3"/>
    <property type="match status" value="1"/>
</dbReference>
<dbReference type="Gene3D" id="2.60.40.10">
    <property type="entry name" value="Immunoglobulins"/>
    <property type="match status" value="1"/>
</dbReference>
<organism evidence="3 4">
    <name type="scientific">Bowmanella denitrificans</name>
    <dbReference type="NCBI Taxonomy" id="366582"/>
    <lineage>
        <taxon>Bacteria</taxon>
        <taxon>Pseudomonadati</taxon>
        <taxon>Pseudomonadota</taxon>
        <taxon>Gammaproteobacteria</taxon>
        <taxon>Alteromonadales</taxon>
        <taxon>Alteromonadaceae</taxon>
        <taxon>Bowmanella</taxon>
    </lineage>
</organism>
<dbReference type="PANTHER" id="PTHR45867">
    <property type="entry name" value="PURPLE ACID PHOSPHATASE"/>
    <property type="match status" value="1"/>
</dbReference>
<keyword evidence="1" id="KW-0732">Signal</keyword>
<dbReference type="SUPFAM" id="SSF56300">
    <property type="entry name" value="Metallo-dependent phosphatases"/>
    <property type="match status" value="1"/>
</dbReference>
<sequence length="988" mass="109759">MFNLKDLFRHRSWLVHGLLTCLLVGFSSLALANPVPYLQSATPDSIWVSWKTASGSDSLVEYGVTAEQLEHKVSGNVQTLASDYLYHSVQLTGLKAETRYFYRVTTGNQQSATYSFMTPPAAGKNDGKLRILVMGDHQIRNQNRYSQLVNAAKNKIEDLYGEPIEQALNLILNDGDQVDVGTLDHYENLHFAQSSAISPNVPIMTTVGNHEYYYDGNLANYQAHFIYDGLSYQGIAPASDESYYSYQVGRVLFVHLNSMRTDATQQQWLSRVIAAADQDQQVDWIISIIHHPYQAEQYVGDISKTLRDSWMAILSSTRKHVLNIGGHHHLYARGQTREWPTYHMISGGTAWDQYWGQSSEVDFDDVQKTIANWAWQLIEIDVASRQMKVDTYAEAHPIVYKTEGFHLHSKLIDSFQRRLDGGQPNQPAIQNEITAPVALPYDFVSSSFSSAYPDGLNSTQFQIADDAEFKQLRVDRIRDIENIFGDTGAPLYEPVDLHANVDIMTWQVPAYGLPNGQYFVRVRHRDSNMEWSPWSDSVNFEVQGSSSGDPALKLDNNKYASGAMVKVGYSGGRGNPTDWIGIYKAGDKPQSVRATKWQYVPTPAGELSFTGLTDGEYFVAFFEKDSYEEIAPRQHFYMGPLVQLNMAKQHFNEQEPVVINWQGSGAGSKDWIGIYRVGQTPGGVGSTKWQYTTSAEGTATFSGLAKGYYFATFMINDGYTEIAERIAFSVGAEIASVSLDKQRFEQGEAVQVHFSNGPGIAKDYIGVFRQGAIPGQTGSELVTYLYFDGAVAGTVNFEQGFEPGQYFLAMYTNDSYDQVSNRACFVVGNGPLCGAVAGLSVGQQDYETGQAVVFSWSDTPGNSKDWLGVYKIGQEPQSDYATKWQYLSDKQGSLSISGLTAGDYYGVVLLNDGYQEATSRVTFSVKAAVMAGDLDGDGQLTMQDAQQLRAAFGRCEGDEGYLPGADLQADGCINFVDYGKWLALFRQQ</sequence>
<dbReference type="Pfam" id="PF00149">
    <property type="entry name" value="Metallophos"/>
    <property type="match status" value="1"/>
</dbReference>
<dbReference type="InterPro" id="IPR008963">
    <property type="entry name" value="Purple_acid_Pase-like_N"/>
</dbReference>
<dbReference type="InterPro" id="IPR029052">
    <property type="entry name" value="Metallo-depent_PP-like"/>
</dbReference>
<dbReference type="Gene3D" id="1.10.1330.10">
    <property type="entry name" value="Dockerin domain"/>
    <property type="match status" value="1"/>
</dbReference>
<dbReference type="PANTHER" id="PTHR45867:SF3">
    <property type="entry name" value="ACID PHOSPHATASE TYPE 7"/>
    <property type="match status" value="1"/>
</dbReference>
<name>A0ABN0XWC7_9ALTE</name>